<reference evidence="1 2" key="1">
    <citation type="submission" date="2020-08" db="EMBL/GenBank/DDBJ databases">
        <title>Genome sequence of Leucobacter denitrificans KACC 14055T.</title>
        <authorList>
            <person name="Hyun D.-W."/>
            <person name="Bae J.-W."/>
        </authorList>
    </citation>
    <scope>NUCLEOTIDE SEQUENCE [LARGE SCALE GENOMIC DNA]</scope>
    <source>
        <strain evidence="1 2">KACC 14055</strain>
    </source>
</reference>
<evidence type="ECO:0000313" key="2">
    <source>
        <dbReference type="Proteomes" id="UP000515934"/>
    </source>
</evidence>
<evidence type="ECO:0000313" key="1">
    <source>
        <dbReference type="EMBL" id="QNN62937.1"/>
    </source>
</evidence>
<dbReference type="EMBL" id="CP060716">
    <property type="protein sequence ID" value="QNN62937.1"/>
    <property type="molecule type" value="Genomic_DNA"/>
</dbReference>
<dbReference type="KEGG" id="ldn:H9L06_00660"/>
<name>A0A7G9S512_9MICO</name>
<dbReference type="Proteomes" id="UP000515934">
    <property type="component" value="Chromosome"/>
</dbReference>
<dbReference type="RefSeq" id="WP_187555407.1">
    <property type="nucleotide sequence ID" value="NZ_CP060716.1"/>
</dbReference>
<accession>A0A7G9S512</accession>
<sequence length="65" mass="7184">MHRATVSKHLTRSNVVRRQHGPTIEEAAEIVKLHGGGISMRAISRKMLMIAFQSNIDSTIAFSVP</sequence>
<keyword evidence="2" id="KW-1185">Reference proteome</keyword>
<organism evidence="1 2">
    <name type="scientific">Leucobacter denitrificans</name>
    <dbReference type="NCBI Taxonomy" id="683042"/>
    <lineage>
        <taxon>Bacteria</taxon>
        <taxon>Bacillati</taxon>
        <taxon>Actinomycetota</taxon>
        <taxon>Actinomycetes</taxon>
        <taxon>Micrococcales</taxon>
        <taxon>Microbacteriaceae</taxon>
        <taxon>Leucobacter</taxon>
    </lineage>
</organism>
<proteinExistence type="predicted"/>
<dbReference type="AlphaFoldDB" id="A0A7G9S512"/>
<protein>
    <submittedName>
        <fullName evidence="1">Uncharacterized protein</fullName>
    </submittedName>
</protein>
<gene>
    <name evidence="1" type="ORF">H9L06_00660</name>
</gene>